<sequence length="45" mass="4784">MENMGIQEISMAQADEVGGGILPLIALAVFDVAIIAYDAYQISKL</sequence>
<proteinExistence type="predicted"/>
<evidence type="ECO:0008006" key="4">
    <source>
        <dbReference type="Google" id="ProtNLM"/>
    </source>
</evidence>
<protein>
    <recommendedName>
        <fullName evidence="4">Class IIb bacteriocin, lactobin A/cerein 7B family</fullName>
    </recommendedName>
</protein>
<dbReference type="Proteomes" id="UP001156670">
    <property type="component" value="Unassembled WGS sequence"/>
</dbReference>
<feature type="transmembrane region" description="Helical" evidence="1">
    <location>
        <begin position="20"/>
        <end position="40"/>
    </location>
</feature>
<keyword evidence="1" id="KW-0812">Transmembrane</keyword>
<evidence type="ECO:0000256" key="1">
    <source>
        <dbReference type="SAM" id="Phobius"/>
    </source>
</evidence>
<keyword evidence="3" id="KW-1185">Reference proteome</keyword>
<gene>
    <name evidence="2" type="ORF">GCM10007901_05330</name>
</gene>
<comment type="caution">
    <text evidence="2">The sequence shown here is derived from an EMBL/GenBank/DDBJ whole genome shotgun (WGS) entry which is preliminary data.</text>
</comment>
<organism evidence="2 3">
    <name type="scientific">Dyella acidisoli</name>
    <dbReference type="NCBI Taxonomy" id="1867834"/>
    <lineage>
        <taxon>Bacteria</taxon>
        <taxon>Pseudomonadati</taxon>
        <taxon>Pseudomonadota</taxon>
        <taxon>Gammaproteobacteria</taxon>
        <taxon>Lysobacterales</taxon>
        <taxon>Rhodanobacteraceae</taxon>
        <taxon>Dyella</taxon>
    </lineage>
</organism>
<accession>A0ABQ5XKH1</accession>
<dbReference type="RefSeq" id="WP_284319348.1">
    <property type="nucleotide sequence ID" value="NZ_BSOB01000005.1"/>
</dbReference>
<evidence type="ECO:0000313" key="2">
    <source>
        <dbReference type="EMBL" id="GLQ91583.1"/>
    </source>
</evidence>
<name>A0ABQ5XKH1_9GAMM</name>
<keyword evidence="1" id="KW-0472">Membrane</keyword>
<keyword evidence="1" id="KW-1133">Transmembrane helix</keyword>
<dbReference type="EMBL" id="BSOB01000005">
    <property type="protein sequence ID" value="GLQ91583.1"/>
    <property type="molecule type" value="Genomic_DNA"/>
</dbReference>
<evidence type="ECO:0000313" key="3">
    <source>
        <dbReference type="Proteomes" id="UP001156670"/>
    </source>
</evidence>
<reference evidence="3" key="1">
    <citation type="journal article" date="2019" name="Int. J. Syst. Evol. Microbiol.">
        <title>The Global Catalogue of Microorganisms (GCM) 10K type strain sequencing project: providing services to taxonomists for standard genome sequencing and annotation.</title>
        <authorList>
            <consortium name="The Broad Institute Genomics Platform"/>
            <consortium name="The Broad Institute Genome Sequencing Center for Infectious Disease"/>
            <person name="Wu L."/>
            <person name="Ma J."/>
        </authorList>
    </citation>
    <scope>NUCLEOTIDE SEQUENCE [LARGE SCALE GENOMIC DNA]</scope>
    <source>
        <strain evidence="3">NBRC 111980</strain>
    </source>
</reference>